<dbReference type="EMBL" id="JAUIQD010000006">
    <property type="protein sequence ID" value="KAK3346240.1"/>
    <property type="molecule type" value="Genomic_DNA"/>
</dbReference>
<comment type="pathway">
    <text evidence="3">Protein modification.</text>
</comment>
<organism evidence="5 6">
    <name type="scientific">Lasiosphaeria hispida</name>
    <dbReference type="NCBI Taxonomy" id="260671"/>
    <lineage>
        <taxon>Eukaryota</taxon>
        <taxon>Fungi</taxon>
        <taxon>Dikarya</taxon>
        <taxon>Ascomycota</taxon>
        <taxon>Pezizomycotina</taxon>
        <taxon>Sordariomycetes</taxon>
        <taxon>Sordariomycetidae</taxon>
        <taxon>Sordariales</taxon>
        <taxon>Lasiosphaeriaceae</taxon>
        <taxon>Lasiosphaeria</taxon>
    </lineage>
</organism>
<dbReference type="Gene3D" id="2.130.10.10">
    <property type="entry name" value="YVTN repeat-like/Quinoprotein amine dehydrogenase"/>
    <property type="match status" value="1"/>
</dbReference>
<gene>
    <name evidence="5" type="ORF">B0T25DRAFT_272984</name>
</gene>
<reference evidence="5" key="1">
    <citation type="journal article" date="2023" name="Mol. Phylogenet. Evol.">
        <title>Genome-scale phylogeny and comparative genomics of the fungal order Sordariales.</title>
        <authorList>
            <person name="Hensen N."/>
            <person name="Bonometti L."/>
            <person name="Westerberg I."/>
            <person name="Brannstrom I.O."/>
            <person name="Guillou S."/>
            <person name="Cros-Aarteil S."/>
            <person name="Calhoun S."/>
            <person name="Haridas S."/>
            <person name="Kuo A."/>
            <person name="Mondo S."/>
            <person name="Pangilinan J."/>
            <person name="Riley R."/>
            <person name="LaButti K."/>
            <person name="Andreopoulos B."/>
            <person name="Lipzen A."/>
            <person name="Chen C."/>
            <person name="Yan M."/>
            <person name="Daum C."/>
            <person name="Ng V."/>
            <person name="Clum A."/>
            <person name="Steindorff A."/>
            <person name="Ohm R.A."/>
            <person name="Martin F."/>
            <person name="Silar P."/>
            <person name="Natvig D.O."/>
            <person name="Lalanne C."/>
            <person name="Gautier V."/>
            <person name="Ament-Velasquez S.L."/>
            <person name="Kruys A."/>
            <person name="Hutchinson M.I."/>
            <person name="Powell A.J."/>
            <person name="Barry K."/>
            <person name="Miller A.N."/>
            <person name="Grigoriev I.V."/>
            <person name="Debuchy R."/>
            <person name="Gladieux P."/>
            <person name="Hiltunen Thoren M."/>
            <person name="Johannesson H."/>
        </authorList>
    </citation>
    <scope>NUCLEOTIDE SEQUENCE</scope>
    <source>
        <strain evidence="5">CBS 955.72</strain>
    </source>
</reference>
<reference evidence="5" key="2">
    <citation type="submission" date="2023-06" db="EMBL/GenBank/DDBJ databases">
        <authorList>
            <consortium name="Lawrence Berkeley National Laboratory"/>
            <person name="Haridas S."/>
            <person name="Hensen N."/>
            <person name="Bonometti L."/>
            <person name="Westerberg I."/>
            <person name="Brannstrom I.O."/>
            <person name="Guillou S."/>
            <person name="Cros-Aarteil S."/>
            <person name="Calhoun S."/>
            <person name="Kuo A."/>
            <person name="Mondo S."/>
            <person name="Pangilinan J."/>
            <person name="Riley R."/>
            <person name="Labutti K."/>
            <person name="Andreopoulos B."/>
            <person name="Lipzen A."/>
            <person name="Chen C."/>
            <person name="Yanf M."/>
            <person name="Daum C."/>
            <person name="Ng V."/>
            <person name="Clum A."/>
            <person name="Steindorff A."/>
            <person name="Ohm R."/>
            <person name="Martin F."/>
            <person name="Silar P."/>
            <person name="Natvig D."/>
            <person name="Lalanne C."/>
            <person name="Gautier V."/>
            <person name="Ament-Velasquez S.L."/>
            <person name="Kruys A."/>
            <person name="Hutchinson M.I."/>
            <person name="Powell A.J."/>
            <person name="Barry K."/>
            <person name="Miller A.N."/>
            <person name="Grigoriev I.V."/>
            <person name="Debuchy R."/>
            <person name="Gladieux P."/>
            <person name="Thoren M.H."/>
            <person name="Johannesson H."/>
        </authorList>
    </citation>
    <scope>NUCLEOTIDE SEQUENCE</scope>
    <source>
        <strain evidence="5">CBS 955.72</strain>
    </source>
</reference>
<dbReference type="GO" id="GO:0061685">
    <property type="term" value="F:diphthine methylesterase activity"/>
    <property type="evidence" value="ECO:0007669"/>
    <property type="project" value="TreeGrafter"/>
</dbReference>
<keyword evidence="1" id="KW-0853">WD repeat</keyword>
<name>A0AAJ0HBF6_9PEZI</name>
<dbReference type="GO" id="GO:0017183">
    <property type="term" value="P:protein histidyl modification to diphthamide"/>
    <property type="evidence" value="ECO:0007669"/>
    <property type="project" value="TreeGrafter"/>
</dbReference>
<feature type="region of interest" description="Disordered" evidence="4">
    <location>
        <begin position="44"/>
        <end position="73"/>
    </location>
</feature>
<dbReference type="PANTHER" id="PTHR46042:SF1">
    <property type="entry name" value="DIPHTHINE METHYLTRANSFERASE"/>
    <property type="match status" value="1"/>
</dbReference>
<keyword evidence="2" id="KW-0677">Repeat</keyword>
<protein>
    <recommendedName>
        <fullName evidence="7">WD40 repeat-like protein</fullName>
    </recommendedName>
</protein>
<comment type="caution">
    <text evidence="5">The sequence shown here is derived from an EMBL/GenBank/DDBJ whole genome shotgun (WGS) entry which is preliminary data.</text>
</comment>
<evidence type="ECO:0000256" key="3">
    <source>
        <dbReference type="ARBA" id="ARBA00043952"/>
    </source>
</evidence>
<dbReference type="SUPFAM" id="SSF50978">
    <property type="entry name" value="WD40 repeat-like"/>
    <property type="match status" value="1"/>
</dbReference>
<dbReference type="GO" id="GO:0005737">
    <property type="term" value="C:cytoplasm"/>
    <property type="evidence" value="ECO:0007669"/>
    <property type="project" value="TreeGrafter"/>
</dbReference>
<evidence type="ECO:0000256" key="4">
    <source>
        <dbReference type="SAM" id="MobiDB-lite"/>
    </source>
</evidence>
<evidence type="ECO:0000313" key="6">
    <source>
        <dbReference type="Proteomes" id="UP001275084"/>
    </source>
</evidence>
<dbReference type="InterPro" id="IPR036322">
    <property type="entry name" value="WD40_repeat_dom_sf"/>
</dbReference>
<evidence type="ECO:0000256" key="2">
    <source>
        <dbReference type="ARBA" id="ARBA00022737"/>
    </source>
</evidence>
<dbReference type="AlphaFoldDB" id="A0AAJ0HBF6"/>
<proteinExistence type="predicted"/>
<evidence type="ECO:0008006" key="7">
    <source>
        <dbReference type="Google" id="ProtNLM"/>
    </source>
</evidence>
<evidence type="ECO:0000256" key="1">
    <source>
        <dbReference type="ARBA" id="ARBA00022574"/>
    </source>
</evidence>
<dbReference type="PANTHER" id="PTHR46042">
    <property type="entry name" value="DIPHTHINE METHYLTRANSFERASE"/>
    <property type="match status" value="1"/>
</dbReference>
<evidence type="ECO:0000313" key="5">
    <source>
        <dbReference type="EMBL" id="KAK3346240.1"/>
    </source>
</evidence>
<sequence length="428" mass="46531">MAGSPEPVSSLQSLQLDLPPSCVEFCPAFPSYFLVGTYHLQKDDETTTTETANSTIGEEGEDDRPTGPVKPQNRNGSIIVFRILDKTLIYVQTMPQPSAILDLHFNPSPGRQGLCAVVSSTGTLAIFQLLPDEDQPLKHIRTMDVAMMSKGTNYAAPEGEVLFTSFCWHPLRQETIAITTSAGQVYLVDLGPTGEGGSLYPDPVTTHSLEAWCVAIPPSLVPTVQGCEGRTTDGGDFTLFSGGDDSALRYKKCTFTDESKVLNTDNSDDEPQLAVRLRDHGAGVTAILPLALQGDLQLVVTGSYDDHIRLFSVASTPTAYSLSEARKLAECNLEGGVWRLKLVQLSKGPPSEHGWRAVILASCMHAGVKVVELLRGMDGDYEFRVMGSFVEHKSMNYGSDIQPGWLGSLSVISTSFYDKLLCLWEFTL</sequence>
<dbReference type="InterPro" id="IPR015943">
    <property type="entry name" value="WD40/YVTN_repeat-like_dom_sf"/>
</dbReference>
<dbReference type="InterPro" id="IPR052415">
    <property type="entry name" value="Diphthine_MTase"/>
</dbReference>
<accession>A0AAJ0HBF6</accession>
<dbReference type="Proteomes" id="UP001275084">
    <property type="component" value="Unassembled WGS sequence"/>
</dbReference>
<keyword evidence="6" id="KW-1185">Reference proteome</keyword>